<proteinExistence type="inferred from homology"/>
<dbReference type="Pfam" id="PF00171">
    <property type="entry name" value="Aldedh"/>
    <property type="match status" value="1"/>
</dbReference>
<evidence type="ECO:0000259" key="3">
    <source>
        <dbReference type="Pfam" id="PF00171"/>
    </source>
</evidence>
<dbReference type="InterPro" id="IPR016161">
    <property type="entry name" value="Ald_DH/histidinol_DH"/>
</dbReference>
<dbReference type="PANTHER" id="PTHR43353">
    <property type="entry name" value="SUCCINATE-SEMIALDEHYDE DEHYDROGENASE, MITOCHONDRIAL"/>
    <property type="match status" value="1"/>
</dbReference>
<dbReference type="InterPro" id="IPR050740">
    <property type="entry name" value="Aldehyde_DH_Superfamily"/>
</dbReference>
<sequence length="98" mass="10470">MRQFGPVAVINRFDTTDAALQEANRLAFGLASYAFTTSSETVTRLQNEVRAGMLTINHLGLALPEVPFGGIGDSGIGTEGGSDAIEAYLDTRFVSRMD</sequence>
<evidence type="ECO:0000256" key="2">
    <source>
        <dbReference type="ARBA" id="ARBA00023002"/>
    </source>
</evidence>
<dbReference type="GO" id="GO:0016620">
    <property type="term" value="F:oxidoreductase activity, acting on the aldehyde or oxo group of donors, NAD or NADP as acceptor"/>
    <property type="evidence" value="ECO:0007669"/>
    <property type="project" value="InterPro"/>
</dbReference>
<dbReference type="AlphaFoldDB" id="A0AAW7XUC3"/>
<dbReference type="SUPFAM" id="SSF53720">
    <property type="entry name" value="ALDH-like"/>
    <property type="match status" value="1"/>
</dbReference>
<dbReference type="EMBL" id="JAUOPJ010000010">
    <property type="protein sequence ID" value="MDO6458006.1"/>
    <property type="molecule type" value="Genomic_DNA"/>
</dbReference>
<dbReference type="Gene3D" id="3.40.605.10">
    <property type="entry name" value="Aldehyde Dehydrogenase, Chain A, domain 1"/>
    <property type="match status" value="1"/>
</dbReference>
<organism evidence="4 5">
    <name type="scientific">Celeribacter halophilus</name>
    <dbReference type="NCBI Taxonomy" id="576117"/>
    <lineage>
        <taxon>Bacteria</taxon>
        <taxon>Pseudomonadati</taxon>
        <taxon>Pseudomonadota</taxon>
        <taxon>Alphaproteobacteria</taxon>
        <taxon>Rhodobacterales</taxon>
        <taxon>Roseobacteraceae</taxon>
        <taxon>Celeribacter</taxon>
    </lineage>
</organism>
<dbReference type="InterPro" id="IPR015590">
    <property type="entry name" value="Aldehyde_DH_dom"/>
</dbReference>
<dbReference type="PANTHER" id="PTHR43353:SF5">
    <property type="entry name" value="SUCCINATE-SEMIALDEHYDE DEHYDROGENASE, MITOCHONDRIAL"/>
    <property type="match status" value="1"/>
</dbReference>
<protein>
    <submittedName>
        <fullName evidence="4">Aldehyde dehydrogenase family protein</fullName>
    </submittedName>
</protein>
<evidence type="ECO:0000313" key="4">
    <source>
        <dbReference type="EMBL" id="MDO6458006.1"/>
    </source>
</evidence>
<keyword evidence="2" id="KW-0560">Oxidoreductase</keyword>
<evidence type="ECO:0000313" key="5">
    <source>
        <dbReference type="Proteomes" id="UP001169823"/>
    </source>
</evidence>
<dbReference type="Gene3D" id="3.40.309.10">
    <property type="entry name" value="Aldehyde Dehydrogenase, Chain A, domain 2"/>
    <property type="match status" value="1"/>
</dbReference>
<accession>A0AAW7XUC3</accession>
<comment type="caution">
    <text evidence="4">The sequence shown here is derived from an EMBL/GenBank/DDBJ whole genome shotgun (WGS) entry which is preliminary data.</text>
</comment>
<name>A0AAW7XUC3_9RHOB</name>
<gene>
    <name evidence="4" type="ORF">Q4494_13030</name>
</gene>
<dbReference type="Proteomes" id="UP001169823">
    <property type="component" value="Unassembled WGS sequence"/>
</dbReference>
<feature type="domain" description="Aldehyde dehydrogenase" evidence="3">
    <location>
        <begin position="4"/>
        <end position="94"/>
    </location>
</feature>
<comment type="similarity">
    <text evidence="1">Belongs to the aldehyde dehydrogenase family.</text>
</comment>
<evidence type="ECO:0000256" key="1">
    <source>
        <dbReference type="ARBA" id="ARBA00009986"/>
    </source>
</evidence>
<dbReference type="InterPro" id="IPR016163">
    <property type="entry name" value="Ald_DH_C"/>
</dbReference>
<reference evidence="4" key="1">
    <citation type="submission" date="2023-07" db="EMBL/GenBank/DDBJ databases">
        <title>Genome content predicts the carbon catabolic preferences of heterotrophic bacteria.</title>
        <authorList>
            <person name="Gralka M."/>
        </authorList>
    </citation>
    <scope>NUCLEOTIDE SEQUENCE</scope>
    <source>
        <strain evidence="4">I2M02</strain>
    </source>
</reference>
<dbReference type="InterPro" id="IPR016162">
    <property type="entry name" value="Ald_DH_N"/>
</dbReference>
<dbReference type="RefSeq" id="WP_303480900.1">
    <property type="nucleotide sequence ID" value="NZ_JAUOPJ010000010.1"/>
</dbReference>